<organism evidence="1">
    <name type="scientific">Rhizophora mucronata</name>
    <name type="common">Asiatic mangrove</name>
    <dbReference type="NCBI Taxonomy" id="61149"/>
    <lineage>
        <taxon>Eukaryota</taxon>
        <taxon>Viridiplantae</taxon>
        <taxon>Streptophyta</taxon>
        <taxon>Embryophyta</taxon>
        <taxon>Tracheophyta</taxon>
        <taxon>Spermatophyta</taxon>
        <taxon>Magnoliopsida</taxon>
        <taxon>eudicotyledons</taxon>
        <taxon>Gunneridae</taxon>
        <taxon>Pentapetalae</taxon>
        <taxon>rosids</taxon>
        <taxon>fabids</taxon>
        <taxon>Malpighiales</taxon>
        <taxon>Rhizophoraceae</taxon>
        <taxon>Rhizophora</taxon>
    </lineage>
</organism>
<accession>A0A2P2PW33</accession>
<name>A0A2P2PW33_RHIMU</name>
<proteinExistence type="predicted"/>
<dbReference type="EMBL" id="GGEC01078431">
    <property type="protein sequence ID" value="MBX58915.1"/>
    <property type="molecule type" value="Transcribed_RNA"/>
</dbReference>
<evidence type="ECO:0000313" key="1">
    <source>
        <dbReference type="EMBL" id="MBX58915.1"/>
    </source>
</evidence>
<protein>
    <submittedName>
        <fullName evidence="1">Uncharacterized protein</fullName>
    </submittedName>
</protein>
<dbReference type="AlphaFoldDB" id="A0A2P2PW33"/>
<sequence>MTAIYIYIQHNFRLMVEVCKFADICREMQQHFTRKFIKQTKHV</sequence>
<reference evidence="1" key="1">
    <citation type="submission" date="2018-02" db="EMBL/GenBank/DDBJ databases">
        <title>Rhizophora mucronata_Transcriptome.</title>
        <authorList>
            <person name="Meera S.P."/>
            <person name="Sreeshan A."/>
            <person name="Augustine A."/>
        </authorList>
    </citation>
    <scope>NUCLEOTIDE SEQUENCE</scope>
    <source>
        <tissue evidence="1">Leaf</tissue>
    </source>
</reference>